<dbReference type="AlphaFoldDB" id="A0A3R8NRR9"/>
<gene>
    <name evidence="3" type="ORF">EHV23_13390</name>
</gene>
<dbReference type="EMBL" id="RRUE01000002">
    <property type="protein sequence ID" value="RRN44310.1"/>
    <property type="molecule type" value="Genomic_DNA"/>
</dbReference>
<evidence type="ECO:0000313" key="3">
    <source>
        <dbReference type="EMBL" id="RRN44310.1"/>
    </source>
</evidence>
<organism evidence="3 4">
    <name type="scientific">Lautropia dentalis</name>
    <dbReference type="NCBI Taxonomy" id="2490857"/>
    <lineage>
        <taxon>Bacteria</taxon>
        <taxon>Pseudomonadati</taxon>
        <taxon>Pseudomonadota</taxon>
        <taxon>Betaproteobacteria</taxon>
        <taxon>Burkholderiales</taxon>
        <taxon>Burkholderiaceae</taxon>
        <taxon>Lautropia</taxon>
    </lineage>
</organism>
<reference evidence="3 4" key="1">
    <citation type="submission" date="2018-11" db="EMBL/GenBank/DDBJ databases">
        <title>Genome sequencing of Lautropia sp. KCOM 2505 (= ChDC F240).</title>
        <authorList>
            <person name="Kook J.-K."/>
            <person name="Park S.-N."/>
            <person name="Lim Y.K."/>
        </authorList>
    </citation>
    <scope>NUCLEOTIDE SEQUENCE [LARGE SCALE GENOMIC DNA]</scope>
    <source>
        <strain evidence="3 4">KCOM 2505</strain>
    </source>
</reference>
<evidence type="ECO:0000256" key="1">
    <source>
        <dbReference type="SAM" id="MobiDB-lite"/>
    </source>
</evidence>
<evidence type="ECO:0000313" key="4">
    <source>
        <dbReference type="Proteomes" id="UP000270261"/>
    </source>
</evidence>
<dbReference type="Proteomes" id="UP000270261">
    <property type="component" value="Unassembled WGS sequence"/>
</dbReference>
<dbReference type="RefSeq" id="WP_125096505.1">
    <property type="nucleotide sequence ID" value="NZ_RRUE01000002.1"/>
</dbReference>
<accession>A0A3R8NRR9</accession>
<protein>
    <recommendedName>
        <fullName evidence="5">Conjugal transfer protein TraW</fullName>
    </recommendedName>
</protein>
<dbReference type="OrthoDB" id="6670762at2"/>
<comment type="caution">
    <text evidence="3">The sequence shown here is derived from an EMBL/GenBank/DDBJ whole genome shotgun (WGS) entry which is preliminary data.</text>
</comment>
<proteinExistence type="predicted"/>
<keyword evidence="2" id="KW-0732">Signal</keyword>
<feature type="signal peptide" evidence="2">
    <location>
        <begin position="1"/>
        <end position="22"/>
    </location>
</feature>
<feature type="chain" id="PRO_5018706746" description="Conjugal transfer protein TraW" evidence="2">
    <location>
        <begin position="23"/>
        <end position="377"/>
    </location>
</feature>
<evidence type="ECO:0008006" key="5">
    <source>
        <dbReference type="Google" id="ProtNLM"/>
    </source>
</evidence>
<keyword evidence="4" id="KW-1185">Reference proteome</keyword>
<sequence length="377" mass="41582">MKRTIAAFMTVLLICSAATVSAQSMYGFEALRDVIIRVIEYSSQLRSQLVGFLNSFGLQMDQAQANIRSYIKIATAQDAASSKNVVDSIVRSGQALVDVMQNQEIADDMADATADVHWLTGQGYDPCGTAYRVESMDMGFDMARQRARRTVADADAAPGKLVASRTKVMQDRLRKHKEKFCSASEAASGVCTQSEVPGGDVNAALLFEPAEEDSLKAEARKAYIDHVLGEPDQKTEKRAGRTAAGEQYFLDKSHKDSLMSSPALSFSKIDADNTRTKELNGKSPNELMKDAVNQYFGGERGREWAQRMAMQRMRGLLAEANRMAALENWMRYKNYERELRMEASLAALSLAVTKGNRRHASMAGDRASANQKASEIE</sequence>
<feature type="region of interest" description="Disordered" evidence="1">
    <location>
        <begin position="356"/>
        <end position="377"/>
    </location>
</feature>
<feature type="compositionally biased region" description="Polar residues" evidence="1">
    <location>
        <begin position="368"/>
        <end position="377"/>
    </location>
</feature>
<evidence type="ECO:0000256" key="2">
    <source>
        <dbReference type="SAM" id="SignalP"/>
    </source>
</evidence>
<name>A0A3R8NRR9_9BURK</name>